<comment type="subcellular location">
    <subcellularLocation>
        <location evidence="1">Membrane</location>
        <topology evidence="1">Multi-pass membrane protein</topology>
    </subcellularLocation>
</comment>
<name>A0ABQ4N0I7_9BACL</name>
<keyword evidence="4 5" id="KW-0472">Membrane</keyword>
<proteinExistence type="predicted"/>
<gene>
    <name evidence="6" type="ORF">PACILC2_02250</name>
</gene>
<dbReference type="Gene3D" id="1.10.3720.10">
    <property type="entry name" value="MetI-like"/>
    <property type="match status" value="1"/>
</dbReference>
<evidence type="ECO:0008006" key="8">
    <source>
        <dbReference type="Google" id="ProtNLM"/>
    </source>
</evidence>
<evidence type="ECO:0000313" key="6">
    <source>
        <dbReference type="EMBL" id="GIQ61657.1"/>
    </source>
</evidence>
<accession>A0ABQ4N0I7</accession>
<keyword evidence="2 5" id="KW-0812">Transmembrane</keyword>
<sequence length="87" mass="10058">MLSKYDTLGEKTFDVLNYLVLALFAAVTVLPFVYIIAGSFATEVELMERKFFLFPRDPSLSAYYYIFRPPRYFAALEYPSSSPYSAR</sequence>
<dbReference type="InterPro" id="IPR035906">
    <property type="entry name" value="MetI-like_sf"/>
</dbReference>
<evidence type="ECO:0000256" key="2">
    <source>
        <dbReference type="ARBA" id="ARBA00022692"/>
    </source>
</evidence>
<keyword evidence="7" id="KW-1185">Reference proteome</keyword>
<evidence type="ECO:0000256" key="1">
    <source>
        <dbReference type="ARBA" id="ARBA00004141"/>
    </source>
</evidence>
<reference evidence="6 7" key="1">
    <citation type="submission" date="2021-04" db="EMBL/GenBank/DDBJ databases">
        <title>Draft genome sequence of Paenibacillus cisolokensis, LC2-13A.</title>
        <authorList>
            <person name="Uke A."/>
            <person name="Chhe C."/>
            <person name="Baramee S."/>
            <person name="Kosugi A."/>
        </authorList>
    </citation>
    <scope>NUCLEOTIDE SEQUENCE [LARGE SCALE GENOMIC DNA]</scope>
    <source>
        <strain evidence="6 7">LC2-13A</strain>
    </source>
</reference>
<keyword evidence="3 5" id="KW-1133">Transmembrane helix</keyword>
<dbReference type="Proteomes" id="UP000680304">
    <property type="component" value="Unassembled WGS sequence"/>
</dbReference>
<dbReference type="SUPFAM" id="SSF161098">
    <property type="entry name" value="MetI-like"/>
    <property type="match status" value="1"/>
</dbReference>
<evidence type="ECO:0000256" key="5">
    <source>
        <dbReference type="SAM" id="Phobius"/>
    </source>
</evidence>
<feature type="transmembrane region" description="Helical" evidence="5">
    <location>
        <begin position="15"/>
        <end position="41"/>
    </location>
</feature>
<protein>
    <recommendedName>
        <fullName evidence="8">Carbohydrate ABC transporter permease</fullName>
    </recommendedName>
</protein>
<organism evidence="6 7">
    <name type="scientific">Paenibacillus cisolokensis</name>
    <dbReference type="NCBI Taxonomy" id="1658519"/>
    <lineage>
        <taxon>Bacteria</taxon>
        <taxon>Bacillati</taxon>
        <taxon>Bacillota</taxon>
        <taxon>Bacilli</taxon>
        <taxon>Bacillales</taxon>
        <taxon>Paenibacillaceae</taxon>
        <taxon>Paenibacillus</taxon>
    </lineage>
</organism>
<comment type="caution">
    <text evidence="6">The sequence shown here is derived from an EMBL/GenBank/DDBJ whole genome shotgun (WGS) entry which is preliminary data.</text>
</comment>
<evidence type="ECO:0000313" key="7">
    <source>
        <dbReference type="Proteomes" id="UP000680304"/>
    </source>
</evidence>
<dbReference type="EMBL" id="BOVJ01000006">
    <property type="protein sequence ID" value="GIQ61657.1"/>
    <property type="molecule type" value="Genomic_DNA"/>
</dbReference>
<evidence type="ECO:0000256" key="4">
    <source>
        <dbReference type="ARBA" id="ARBA00023136"/>
    </source>
</evidence>
<evidence type="ECO:0000256" key="3">
    <source>
        <dbReference type="ARBA" id="ARBA00022989"/>
    </source>
</evidence>